<name>A0ABZ3FQD5_9ACTN</name>
<evidence type="ECO:0000259" key="3">
    <source>
        <dbReference type="PROSITE" id="PS50966"/>
    </source>
</evidence>
<evidence type="ECO:0000313" key="6">
    <source>
        <dbReference type="EMBL" id="XAN06964.1"/>
    </source>
</evidence>
<dbReference type="Pfam" id="PF00176">
    <property type="entry name" value="SNF2-rel_dom"/>
    <property type="match status" value="1"/>
</dbReference>
<dbReference type="Pfam" id="PF04434">
    <property type="entry name" value="SWIM"/>
    <property type="match status" value="1"/>
</dbReference>
<dbReference type="Gene3D" id="3.40.50.10810">
    <property type="entry name" value="Tandem AAA-ATPase domain"/>
    <property type="match status" value="1"/>
</dbReference>
<gene>
    <name evidence="6" type="ORF">AADG42_06505</name>
</gene>
<organism evidence="6 7">
    <name type="scientific">Ammonicoccus fulvus</name>
    <dbReference type="NCBI Taxonomy" id="3138240"/>
    <lineage>
        <taxon>Bacteria</taxon>
        <taxon>Bacillati</taxon>
        <taxon>Actinomycetota</taxon>
        <taxon>Actinomycetes</taxon>
        <taxon>Propionibacteriales</taxon>
        <taxon>Propionibacteriaceae</taxon>
        <taxon>Ammonicoccus</taxon>
    </lineage>
</organism>
<dbReference type="SMART" id="SM00487">
    <property type="entry name" value="DEXDc"/>
    <property type="match status" value="1"/>
</dbReference>
<dbReference type="PROSITE" id="PS50966">
    <property type="entry name" value="ZF_SWIM"/>
    <property type="match status" value="1"/>
</dbReference>
<evidence type="ECO:0000313" key="7">
    <source>
        <dbReference type="Proteomes" id="UP001442841"/>
    </source>
</evidence>
<feature type="domain" description="Helicase C-terminal" evidence="5">
    <location>
        <begin position="897"/>
        <end position="1045"/>
    </location>
</feature>
<dbReference type="RefSeq" id="WP_425308407.1">
    <property type="nucleotide sequence ID" value="NZ_CP154795.1"/>
</dbReference>
<keyword evidence="6" id="KW-0347">Helicase</keyword>
<evidence type="ECO:0000259" key="4">
    <source>
        <dbReference type="PROSITE" id="PS51192"/>
    </source>
</evidence>
<dbReference type="SUPFAM" id="SSF52540">
    <property type="entry name" value="P-loop containing nucleoside triphosphate hydrolases"/>
    <property type="match status" value="2"/>
</dbReference>
<dbReference type="Gene3D" id="3.40.50.300">
    <property type="entry name" value="P-loop containing nucleotide triphosphate hydrolases"/>
    <property type="match status" value="1"/>
</dbReference>
<reference evidence="6 7" key="1">
    <citation type="submission" date="2024-04" db="EMBL/GenBank/DDBJ databases">
        <title>Isolation of an actinomycete strain from pig manure.</title>
        <authorList>
            <person name="Gong T."/>
            <person name="Yu Z."/>
            <person name="An M."/>
            <person name="Wei C."/>
            <person name="Yang W."/>
            <person name="Liu L."/>
        </authorList>
    </citation>
    <scope>NUCLEOTIDE SEQUENCE [LARGE SCALE GENOMIC DNA]</scope>
    <source>
        <strain evidence="6 7">ZF39</strain>
    </source>
</reference>
<dbReference type="EMBL" id="CP154795">
    <property type="protein sequence ID" value="XAN06964.1"/>
    <property type="molecule type" value="Genomic_DNA"/>
</dbReference>
<dbReference type="PROSITE" id="PS51192">
    <property type="entry name" value="HELICASE_ATP_BIND_1"/>
    <property type="match status" value="1"/>
</dbReference>
<evidence type="ECO:0000256" key="1">
    <source>
        <dbReference type="ARBA" id="ARBA00022801"/>
    </source>
</evidence>
<evidence type="ECO:0000259" key="5">
    <source>
        <dbReference type="PROSITE" id="PS51194"/>
    </source>
</evidence>
<proteinExistence type="predicted"/>
<sequence length="1059" mass="117351">MATTYPDWVLELDDSRLLAHFDPETLRRGRVYAQQARVGRVSVATGIVAAQVRGSGHQHYYTSVALPRGIESLVASCSCPMRQDCKHAVALILHLRQSMKQSRTPPWQQTLDPVVGRAARSRSGESLALQFNLSMNGYWVRPLKRGARDNWVKTGAEWEDLRFGFGGRLDPTQREPLARLLGTRRQDPYGYASRVTQLYLSDLTPGSWVELRRAQQAGVEFVAGEDAQRRPLPPISVLEEQLEPAVVIDRAPQGGISVATKILLGDLELTVPREAYIGRPAHGAVVEEGGQLLIGAFTRALDEAEHQLFTGDDAVQVPESDVALFASGFLPKLRDRFGVHVHGGVELPELLPPTLLCRVEFGVRSARIEWGYRYQVGERVHDLPAVPSADDPPLRDEAAEAELAASLPAGAWRTQGLRDKVQLGPVVLTGRELIDFVGRVLPELQERDDVEVVTNEPPPEFREAEEAPTVTLRVSDPQVGDWFNLGVEITVAGERVPFEALFRALSMGDDHLMLDSGTWFSLERPELDQLRAVIEEARGIVDHEGDTFRLRPEHAGLWEELVELGVVADQSAAWREAVEVLLDVDSLPAIASPEGLNAELRPYQDTGLRWLGLLWRTRLGGILADEMGLGKTVQALAMAQSAQERGELDAPLLVVAPTSVVATWAAEAEKFTPDLRVVTIGQTEKRRGAPLAESVGDAQVVLTSYTLLRMEAEAYQDLEWSAVLLDEAQFVKNSGSKAYQAVRKLRARTKIALTGTPLENNLMDLWSLLSITAPGLFSDPKKFAEVYRKPIENGDADTLARLHRRIKPLILRRTKSAVATELPEKQEQIVPVTLAPAHRRLYDKHLARERQKVLGLVGDMRRNRITILRSLTLLRQLSLAPVLINQDYPVQSAKIDTLVELLSEVTAEGHRALVFSQFTGFLGLVRSRLAEEGITTEYLDGRTRDRAERIKAFREGDADAFLISLKAGGFGLTLTEADYVFILDPWWNPAAETQAIDRTHRIGQDKPVNVYRLVSADTIEESVVALQEKKRHLFDAVVGQASDMAAPLSADDIRGLLEL</sequence>
<evidence type="ECO:0000256" key="2">
    <source>
        <dbReference type="PROSITE-ProRule" id="PRU00325"/>
    </source>
</evidence>
<dbReference type="Proteomes" id="UP001442841">
    <property type="component" value="Chromosome"/>
</dbReference>
<protein>
    <submittedName>
        <fullName evidence="6">DEAD/DEAH box helicase</fullName>
    </submittedName>
</protein>
<keyword evidence="7" id="KW-1185">Reference proteome</keyword>
<dbReference type="InterPro" id="IPR049730">
    <property type="entry name" value="SNF2/RAD54-like_C"/>
</dbReference>
<keyword evidence="6" id="KW-0547">Nucleotide-binding</keyword>
<feature type="domain" description="SWIM-type" evidence="3">
    <location>
        <begin position="62"/>
        <end position="96"/>
    </location>
</feature>
<dbReference type="GO" id="GO:0004386">
    <property type="term" value="F:helicase activity"/>
    <property type="evidence" value="ECO:0007669"/>
    <property type="project" value="UniProtKB-KW"/>
</dbReference>
<keyword evidence="1" id="KW-0378">Hydrolase</keyword>
<dbReference type="InterPro" id="IPR000330">
    <property type="entry name" value="SNF2_N"/>
</dbReference>
<dbReference type="SMART" id="SM00490">
    <property type="entry name" value="HELICc"/>
    <property type="match status" value="1"/>
</dbReference>
<dbReference type="InterPro" id="IPR007527">
    <property type="entry name" value="Znf_SWIM"/>
</dbReference>
<dbReference type="InterPro" id="IPR001650">
    <property type="entry name" value="Helicase_C-like"/>
</dbReference>
<keyword evidence="6" id="KW-0067">ATP-binding</keyword>
<dbReference type="Pfam" id="PF00271">
    <property type="entry name" value="Helicase_C"/>
    <property type="match status" value="1"/>
</dbReference>
<keyword evidence="2" id="KW-0862">Zinc</keyword>
<feature type="domain" description="Helicase ATP-binding" evidence="4">
    <location>
        <begin position="612"/>
        <end position="775"/>
    </location>
</feature>
<dbReference type="PANTHER" id="PTHR10799">
    <property type="entry name" value="SNF2/RAD54 HELICASE FAMILY"/>
    <property type="match status" value="1"/>
</dbReference>
<accession>A0ABZ3FQD5</accession>
<dbReference type="CDD" id="cd18793">
    <property type="entry name" value="SF2_C_SNF"/>
    <property type="match status" value="1"/>
</dbReference>
<dbReference type="InterPro" id="IPR038718">
    <property type="entry name" value="SNF2-like_sf"/>
</dbReference>
<keyword evidence="2" id="KW-0863">Zinc-finger</keyword>
<keyword evidence="2" id="KW-0479">Metal-binding</keyword>
<dbReference type="InterPro" id="IPR027417">
    <property type="entry name" value="P-loop_NTPase"/>
</dbReference>
<dbReference type="PROSITE" id="PS51194">
    <property type="entry name" value="HELICASE_CTER"/>
    <property type="match status" value="1"/>
</dbReference>
<dbReference type="InterPro" id="IPR014001">
    <property type="entry name" value="Helicase_ATP-bd"/>
</dbReference>